<accession>A0ABV3Z491</accession>
<feature type="compositionally biased region" description="Polar residues" evidence="1">
    <location>
        <begin position="536"/>
        <end position="548"/>
    </location>
</feature>
<reference evidence="3 4" key="1">
    <citation type="submission" date="2024-05" db="EMBL/GenBank/DDBJ databases">
        <title>Three bacterial strains, DH-69, EH-24, and ECK-19 isolated from coastal sediments.</title>
        <authorList>
            <person name="Ye Y.-Q."/>
            <person name="Du Z.-J."/>
        </authorList>
    </citation>
    <scope>NUCLEOTIDE SEQUENCE [LARGE SCALE GENOMIC DNA]</scope>
    <source>
        <strain evidence="3 4">ECK-19</strain>
    </source>
</reference>
<keyword evidence="2" id="KW-0732">Signal</keyword>
<dbReference type="EMBL" id="JBEHZE010000001">
    <property type="protein sequence ID" value="MEX6633624.1"/>
    <property type="molecule type" value="Genomic_DNA"/>
</dbReference>
<comment type="caution">
    <text evidence="3">The sequence shown here is derived from an EMBL/GenBank/DDBJ whole genome shotgun (WGS) entry which is preliminary data.</text>
</comment>
<proteinExistence type="predicted"/>
<evidence type="ECO:0000256" key="1">
    <source>
        <dbReference type="SAM" id="MobiDB-lite"/>
    </source>
</evidence>
<keyword evidence="4" id="KW-1185">Reference proteome</keyword>
<feature type="chain" id="PRO_5046318734" evidence="2">
    <location>
        <begin position="29"/>
        <end position="564"/>
    </location>
</feature>
<organism evidence="3 4">
    <name type="scientific">Hyphococcus lacteus</name>
    <dbReference type="NCBI Taxonomy" id="3143536"/>
    <lineage>
        <taxon>Bacteria</taxon>
        <taxon>Pseudomonadati</taxon>
        <taxon>Pseudomonadota</taxon>
        <taxon>Alphaproteobacteria</taxon>
        <taxon>Parvularculales</taxon>
        <taxon>Parvularculaceae</taxon>
        <taxon>Hyphococcus</taxon>
    </lineage>
</organism>
<protein>
    <submittedName>
        <fullName evidence="3">Uncharacterized protein</fullName>
    </submittedName>
</protein>
<evidence type="ECO:0000313" key="4">
    <source>
        <dbReference type="Proteomes" id="UP001560685"/>
    </source>
</evidence>
<gene>
    <name evidence="3" type="ORF">ABFZ84_08675</name>
</gene>
<evidence type="ECO:0000256" key="2">
    <source>
        <dbReference type="SAM" id="SignalP"/>
    </source>
</evidence>
<feature type="signal peptide" evidence="2">
    <location>
        <begin position="1"/>
        <end position="28"/>
    </location>
</feature>
<sequence length="564" mass="58365">MLRNKRSANLWGLGAIFLASTITPFAVAQIAAPETVESAPIATDAFAIGGIGPAEGALPTSLWHNSDPQTLEYLLGYMPTRPISPSIGKAMRRTLLSSGTKPSGASPSLGGHKLLALARAGFVEEARDVASLATAGRSDLTVAEADATISLLNGDSEAACRRGSSLNGGREALFWVRLRAFCYARAGELDAFDLTMNLLRERGALAGGDEALLLSVAGAEPKVIPPVTTAIQYAAAKSAGLALDAGAIANAEGGVLSAILNDDEADTGLRIEAAEQAVAMGAVEIASLKRLFDGITFEVAELGTAVDVAKARPQDITLDALLYQSITAMSAPEFIRDKAQRISFALGRAKSFHRAYSLSLLYADDIVALEGVLVTPEEASNFALARMAVGDSVGAGRWLSAMIGANESVAALPEPLGLDFIDRVNLLSHLDPQTAARIARGAGVSLLTDEPTHVSSVSAHEDPSVTARILVAAFDAVAGEKPGQASLAALAASAGKARANGEVEMVVVGEGLNAAGMPELRRLHEFERAWAATFSSTGMTDEASSGGASQDEAGMVPRVKPRAN</sequence>
<feature type="region of interest" description="Disordered" evidence="1">
    <location>
        <begin position="536"/>
        <end position="564"/>
    </location>
</feature>
<dbReference type="Proteomes" id="UP001560685">
    <property type="component" value="Unassembled WGS sequence"/>
</dbReference>
<name>A0ABV3Z491_9PROT</name>
<dbReference type="RefSeq" id="WP_369313602.1">
    <property type="nucleotide sequence ID" value="NZ_JBEHZE010000001.1"/>
</dbReference>
<evidence type="ECO:0000313" key="3">
    <source>
        <dbReference type="EMBL" id="MEX6633624.1"/>
    </source>
</evidence>